<dbReference type="Gene3D" id="1.20.1070.10">
    <property type="entry name" value="Rhodopsin 7-helix transmembrane proteins"/>
    <property type="match status" value="1"/>
</dbReference>
<evidence type="ECO:0000256" key="5">
    <source>
        <dbReference type="ARBA" id="ARBA00023040"/>
    </source>
</evidence>
<keyword evidence="5" id="KW-0297">G-protein coupled receptor</keyword>
<dbReference type="GO" id="GO:0001591">
    <property type="term" value="F:dopamine neurotransmitter receptor activity, coupled via Gi/Go"/>
    <property type="evidence" value="ECO:0007669"/>
    <property type="project" value="TreeGrafter"/>
</dbReference>
<feature type="compositionally biased region" description="Polar residues" evidence="10">
    <location>
        <begin position="132"/>
        <end position="147"/>
    </location>
</feature>
<evidence type="ECO:0000256" key="2">
    <source>
        <dbReference type="ARBA" id="ARBA00022475"/>
    </source>
</evidence>
<dbReference type="EMBL" id="CAJHNH020002142">
    <property type="protein sequence ID" value="CAG5125717.1"/>
    <property type="molecule type" value="Genomic_DNA"/>
</dbReference>
<evidence type="ECO:0000256" key="4">
    <source>
        <dbReference type="ARBA" id="ARBA00022989"/>
    </source>
</evidence>
<dbReference type="PANTHER" id="PTHR24248">
    <property type="entry name" value="ADRENERGIC RECEPTOR-RELATED G-PROTEIN COUPLED RECEPTOR"/>
    <property type="match status" value="1"/>
</dbReference>
<reference evidence="13" key="1">
    <citation type="submission" date="2021-04" db="EMBL/GenBank/DDBJ databases">
        <authorList>
            <consortium name="Molecular Ecology Group"/>
        </authorList>
    </citation>
    <scope>NUCLEOTIDE SEQUENCE</scope>
</reference>
<evidence type="ECO:0000256" key="6">
    <source>
        <dbReference type="ARBA" id="ARBA00023136"/>
    </source>
</evidence>
<dbReference type="PRINTS" id="PR00237">
    <property type="entry name" value="GPCRRHODOPSN"/>
</dbReference>
<evidence type="ECO:0000256" key="11">
    <source>
        <dbReference type="SAM" id="Phobius"/>
    </source>
</evidence>
<dbReference type="GO" id="GO:0045202">
    <property type="term" value="C:synapse"/>
    <property type="evidence" value="ECO:0007669"/>
    <property type="project" value="GOC"/>
</dbReference>
<dbReference type="PANTHER" id="PTHR24248:SF125">
    <property type="entry name" value="DOPAMINE D2-LIKE RECEPTOR"/>
    <property type="match status" value="1"/>
</dbReference>
<dbReference type="Pfam" id="PF00001">
    <property type="entry name" value="7tm_1"/>
    <property type="match status" value="1"/>
</dbReference>
<keyword evidence="6 11" id="KW-0472">Membrane</keyword>
<feature type="transmembrane region" description="Helical" evidence="11">
    <location>
        <begin position="163"/>
        <end position="185"/>
    </location>
</feature>
<feature type="compositionally biased region" description="Low complexity" evidence="10">
    <location>
        <begin position="82"/>
        <end position="102"/>
    </location>
</feature>
<name>A0A8S3Z851_9EUPU</name>
<feature type="region of interest" description="Disordered" evidence="10">
    <location>
        <begin position="17"/>
        <end position="43"/>
    </location>
</feature>
<feature type="domain" description="G-protein coupled receptors family 1 profile" evidence="12">
    <location>
        <begin position="147"/>
        <end position="216"/>
    </location>
</feature>
<evidence type="ECO:0000256" key="1">
    <source>
        <dbReference type="ARBA" id="ARBA00004651"/>
    </source>
</evidence>
<comment type="subcellular location">
    <subcellularLocation>
        <location evidence="1">Cell membrane</location>
        <topology evidence="1">Multi-pass membrane protein</topology>
    </subcellularLocation>
</comment>
<evidence type="ECO:0000256" key="7">
    <source>
        <dbReference type="ARBA" id="ARBA00023157"/>
    </source>
</evidence>
<keyword evidence="8" id="KW-0675">Receptor</keyword>
<keyword evidence="14" id="KW-1185">Reference proteome</keyword>
<evidence type="ECO:0000256" key="3">
    <source>
        <dbReference type="ARBA" id="ARBA00022692"/>
    </source>
</evidence>
<dbReference type="GO" id="GO:0005886">
    <property type="term" value="C:plasma membrane"/>
    <property type="evidence" value="ECO:0007669"/>
    <property type="project" value="UniProtKB-SubCell"/>
</dbReference>
<keyword evidence="7" id="KW-1015">Disulfide bond</keyword>
<organism evidence="13 14">
    <name type="scientific">Candidula unifasciata</name>
    <dbReference type="NCBI Taxonomy" id="100452"/>
    <lineage>
        <taxon>Eukaryota</taxon>
        <taxon>Metazoa</taxon>
        <taxon>Spiralia</taxon>
        <taxon>Lophotrochozoa</taxon>
        <taxon>Mollusca</taxon>
        <taxon>Gastropoda</taxon>
        <taxon>Heterobranchia</taxon>
        <taxon>Euthyneura</taxon>
        <taxon>Panpulmonata</taxon>
        <taxon>Eupulmonata</taxon>
        <taxon>Stylommatophora</taxon>
        <taxon>Helicina</taxon>
        <taxon>Helicoidea</taxon>
        <taxon>Geomitridae</taxon>
        <taxon>Candidula</taxon>
    </lineage>
</organism>
<dbReference type="SUPFAM" id="SSF81321">
    <property type="entry name" value="Family A G protein-coupled receptor-like"/>
    <property type="match status" value="1"/>
</dbReference>
<accession>A0A8S3Z851</accession>
<dbReference type="PROSITE" id="PS50262">
    <property type="entry name" value="G_PROTEIN_RECEP_F1_2"/>
    <property type="match status" value="1"/>
</dbReference>
<evidence type="ECO:0000256" key="8">
    <source>
        <dbReference type="ARBA" id="ARBA00023170"/>
    </source>
</evidence>
<keyword evidence="4 11" id="KW-1133">Transmembrane helix</keyword>
<dbReference type="GO" id="GO:0004930">
    <property type="term" value="F:G protein-coupled receptor activity"/>
    <property type="evidence" value="ECO:0007669"/>
    <property type="project" value="UniProtKB-KW"/>
</dbReference>
<evidence type="ECO:0000313" key="14">
    <source>
        <dbReference type="Proteomes" id="UP000678393"/>
    </source>
</evidence>
<feature type="region of interest" description="Disordered" evidence="10">
    <location>
        <begin position="72"/>
        <end position="109"/>
    </location>
</feature>
<evidence type="ECO:0000259" key="12">
    <source>
        <dbReference type="PROSITE" id="PS50262"/>
    </source>
</evidence>
<evidence type="ECO:0000256" key="9">
    <source>
        <dbReference type="ARBA" id="ARBA00023224"/>
    </source>
</evidence>
<dbReference type="InterPro" id="IPR000276">
    <property type="entry name" value="GPCR_Rhodpsn"/>
</dbReference>
<feature type="region of interest" description="Disordered" evidence="10">
    <location>
        <begin position="131"/>
        <end position="152"/>
    </location>
</feature>
<dbReference type="InterPro" id="IPR017452">
    <property type="entry name" value="GPCR_Rhodpsn_7TM"/>
</dbReference>
<protein>
    <recommendedName>
        <fullName evidence="12">G-protein coupled receptors family 1 profile domain-containing protein</fullName>
    </recommendedName>
</protein>
<proteinExistence type="predicted"/>
<comment type="caution">
    <text evidence="13">The sequence shown here is derived from an EMBL/GenBank/DDBJ whole genome shotgun (WGS) entry which is preliminary data.</text>
</comment>
<dbReference type="AlphaFoldDB" id="A0A8S3Z851"/>
<dbReference type="Proteomes" id="UP000678393">
    <property type="component" value="Unassembled WGS sequence"/>
</dbReference>
<keyword evidence="9" id="KW-0807">Transducer</keyword>
<evidence type="ECO:0000313" key="13">
    <source>
        <dbReference type="EMBL" id="CAG5125717.1"/>
    </source>
</evidence>
<dbReference type="OrthoDB" id="10034726at2759"/>
<feature type="transmembrane region" description="Helical" evidence="11">
    <location>
        <begin position="197"/>
        <end position="219"/>
    </location>
</feature>
<feature type="compositionally biased region" description="Low complexity" evidence="10">
    <location>
        <begin position="17"/>
        <end position="27"/>
    </location>
</feature>
<gene>
    <name evidence="13" type="ORF">CUNI_LOCUS11275</name>
</gene>
<sequence>MQKSGSYKSAAVVNNNNNSNNCMTDNNISASHSGAGGRRNRFAHQNGTDSTVYLGLKQVSDFSYFNGRQDEITADSNSDPQNCCTSRISSSSSSPSPTSSSNREGRRLRDLVRKHHVAVKAANILLMKRDNQSQGQTSVPVSSNTASVRRDNSVRTEQKASKVLGVVFMIFVVCWAPFFTVNILTALCTSCKFEPTLITAFVWLGYVSSTLNPIIYTIFNNIFRITFIKLLCCRYRLLHRANKRNANLPGIRNGLLNCTTFCPAPIFEESHC</sequence>
<evidence type="ECO:0000256" key="10">
    <source>
        <dbReference type="SAM" id="MobiDB-lite"/>
    </source>
</evidence>
<keyword evidence="3 11" id="KW-0812">Transmembrane</keyword>
<keyword evidence="2" id="KW-1003">Cell membrane</keyword>